<keyword evidence="2" id="KW-1185">Reference proteome</keyword>
<dbReference type="EMBL" id="CP024785">
    <property type="protein sequence ID" value="AUB42843.1"/>
    <property type="molecule type" value="Genomic_DNA"/>
</dbReference>
<dbReference type="Proteomes" id="UP000232003">
    <property type="component" value="Chromosome"/>
</dbReference>
<dbReference type="PANTHER" id="PTHR47152:SF1">
    <property type="entry name" value="SLL1186 PROTEIN"/>
    <property type="match status" value="1"/>
</dbReference>
<dbReference type="AlphaFoldDB" id="A0A2K8T5J7"/>
<keyword evidence="1" id="KW-0378">Hydrolase</keyword>
<protein>
    <submittedName>
        <fullName evidence="1">Endonuclease, Uma2 family</fullName>
    </submittedName>
</protein>
<dbReference type="PANTHER" id="PTHR47152">
    <property type="entry name" value="SLR2084 PROTEIN-RELATED"/>
    <property type="match status" value="1"/>
</dbReference>
<sequence length="73" mass="8095">MGVPEFWRYNGSLLQVYTLAGGQYSEVETSPTFAPVSVKEIPGFIQEANKNGEIATTRVFRAWVQQKISGGEQ</sequence>
<dbReference type="GO" id="GO:0004519">
    <property type="term" value="F:endonuclease activity"/>
    <property type="evidence" value="ECO:0007669"/>
    <property type="project" value="UniProtKB-KW"/>
</dbReference>
<organism evidence="1 2">
    <name type="scientific">Nostoc flagelliforme CCNUN1</name>
    <dbReference type="NCBI Taxonomy" id="2038116"/>
    <lineage>
        <taxon>Bacteria</taxon>
        <taxon>Bacillati</taxon>
        <taxon>Cyanobacteriota</taxon>
        <taxon>Cyanophyceae</taxon>
        <taxon>Nostocales</taxon>
        <taxon>Nostocaceae</taxon>
        <taxon>Nostoc</taxon>
    </lineage>
</organism>
<evidence type="ECO:0000313" key="2">
    <source>
        <dbReference type="Proteomes" id="UP000232003"/>
    </source>
</evidence>
<dbReference type="KEGG" id="nfl:COO91_08992"/>
<proteinExistence type="predicted"/>
<gene>
    <name evidence="1" type="ORF">COO91_08992</name>
</gene>
<keyword evidence="1" id="KW-0540">Nuclease</keyword>
<keyword evidence="1" id="KW-0255">Endonuclease</keyword>
<name>A0A2K8T5J7_9NOSO</name>
<accession>A0A2K8T5J7</accession>
<evidence type="ECO:0000313" key="1">
    <source>
        <dbReference type="EMBL" id="AUB42843.1"/>
    </source>
</evidence>
<reference evidence="1 2" key="1">
    <citation type="submission" date="2017-11" db="EMBL/GenBank/DDBJ databases">
        <title>Complete genome of a free-living desiccation-tolerant cyanobacterium and its photosynthetic adaptation to extreme terrestrial habitat.</title>
        <authorList>
            <person name="Shang J."/>
        </authorList>
    </citation>
    <scope>NUCLEOTIDE SEQUENCE [LARGE SCALE GENOMIC DNA]</scope>
    <source>
        <strain evidence="1 2">CCNUN1</strain>
    </source>
</reference>